<dbReference type="InterPro" id="IPR015943">
    <property type="entry name" value="WD40/YVTN_repeat-like_dom_sf"/>
</dbReference>
<dbReference type="Gene3D" id="2.130.10.10">
    <property type="entry name" value="YVTN repeat-like/Quinoprotein amine dehydrogenase"/>
    <property type="match status" value="1"/>
</dbReference>
<evidence type="ECO:0000313" key="1">
    <source>
        <dbReference type="EMBL" id="ADB41266.1"/>
    </source>
</evidence>
<dbReference type="HOGENOM" id="CLU_1193286_0_0_10"/>
<dbReference type="RefSeq" id="WP_012929766.1">
    <property type="nucleotide sequence ID" value="NC_013730.1"/>
</dbReference>
<name>D2QE50_SPILD</name>
<proteinExistence type="predicted"/>
<dbReference type="Proteomes" id="UP000002028">
    <property type="component" value="Chromosome"/>
</dbReference>
<dbReference type="eggNOG" id="ENOG5032RKJ">
    <property type="taxonomic scope" value="Bacteria"/>
</dbReference>
<dbReference type="PROSITE" id="PS51257">
    <property type="entry name" value="PROKAR_LIPOPROTEIN"/>
    <property type="match status" value="1"/>
</dbReference>
<keyword evidence="2" id="KW-1185">Reference proteome</keyword>
<evidence type="ECO:0000313" key="2">
    <source>
        <dbReference type="Proteomes" id="UP000002028"/>
    </source>
</evidence>
<evidence type="ECO:0008006" key="3">
    <source>
        <dbReference type="Google" id="ProtNLM"/>
    </source>
</evidence>
<protein>
    <recommendedName>
        <fullName evidence="3">Exo-alpha-sialidase</fullName>
    </recommendedName>
</protein>
<gene>
    <name evidence="1" type="ordered locus">Slin_5297</name>
</gene>
<organism evidence="1 2">
    <name type="scientific">Spirosoma linguale (strain ATCC 33905 / DSM 74 / LMG 10896 / Claus 1)</name>
    <dbReference type="NCBI Taxonomy" id="504472"/>
    <lineage>
        <taxon>Bacteria</taxon>
        <taxon>Pseudomonadati</taxon>
        <taxon>Bacteroidota</taxon>
        <taxon>Cytophagia</taxon>
        <taxon>Cytophagales</taxon>
        <taxon>Cytophagaceae</taxon>
        <taxon>Spirosoma</taxon>
    </lineage>
</organism>
<accession>D2QE50</accession>
<reference evidence="1 2" key="1">
    <citation type="journal article" date="2010" name="Stand. Genomic Sci.">
        <title>Complete genome sequence of Spirosoma linguale type strain (1).</title>
        <authorList>
            <person name="Lail K."/>
            <person name="Sikorski J."/>
            <person name="Saunders E."/>
            <person name="Lapidus A."/>
            <person name="Glavina Del Rio T."/>
            <person name="Copeland A."/>
            <person name="Tice H."/>
            <person name="Cheng J.-F."/>
            <person name="Lucas S."/>
            <person name="Nolan M."/>
            <person name="Bruce D."/>
            <person name="Goodwin L."/>
            <person name="Pitluck S."/>
            <person name="Ivanova N."/>
            <person name="Mavromatis K."/>
            <person name="Ovchinnikova G."/>
            <person name="Pati A."/>
            <person name="Chen A."/>
            <person name="Palaniappan K."/>
            <person name="Land M."/>
            <person name="Hauser L."/>
            <person name="Chang Y.-J."/>
            <person name="Jeffries C.D."/>
            <person name="Chain P."/>
            <person name="Brettin T."/>
            <person name="Detter J.C."/>
            <person name="Schuetze A."/>
            <person name="Rohde M."/>
            <person name="Tindall B.J."/>
            <person name="Goeker M."/>
            <person name="Bristow J."/>
            <person name="Eisen J.A."/>
            <person name="Markowitz V."/>
            <person name="Hugenholtz P."/>
            <person name="Kyrpides N.C."/>
            <person name="Klenk H.-P."/>
            <person name="Chen F."/>
        </authorList>
    </citation>
    <scope>NUCLEOTIDE SEQUENCE [LARGE SCALE GENOMIC DNA]</scope>
    <source>
        <strain evidence="2">ATCC 33905 / DSM 74 / LMG 10896 / Claus 1</strain>
    </source>
</reference>
<dbReference type="AlphaFoldDB" id="D2QE50"/>
<dbReference type="SUPFAM" id="SSF110296">
    <property type="entry name" value="Oligoxyloglucan reducing end-specific cellobiohydrolase"/>
    <property type="match status" value="1"/>
</dbReference>
<dbReference type="KEGG" id="sli:Slin_5297"/>
<sequence length="256" mass="28263">MKTLLYCGLLLLALSCKKAPSESVDPKPDTVLAEYPDWYTLKAPVDKDIQGVWGNRDKTLLISTRYLLFRSTDQGKSWQQVHQQSIAMFGVVQNGDTLFTMSGLASQTVNGSNQSPQFLITADNYSLDDGQTWQHYSGRNQLLSGMPPPGTVDKRLLVNPVVTTTGDSYKINRVFLDGPTATTGIFETPGVVTATGRRIDLPQLHQLQSLYLDEQQRLYIAGTDAVCGRGHSGEFFSFCNSKQGRGVVYISKHPLP</sequence>
<dbReference type="EMBL" id="CP001769">
    <property type="protein sequence ID" value="ADB41266.1"/>
    <property type="molecule type" value="Genomic_DNA"/>
</dbReference>